<feature type="region of interest" description="Disordered" evidence="1">
    <location>
        <begin position="159"/>
        <end position="240"/>
    </location>
</feature>
<dbReference type="OrthoDB" id="5953030at2759"/>
<dbReference type="PANTHER" id="PTHR45774">
    <property type="entry name" value="BTB/POZ DOMAIN-CONTAINING"/>
    <property type="match status" value="1"/>
</dbReference>
<dbReference type="Gene3D" id="1.25.40.420">
    <property type="match status" value="1"/>
</dbReference>
<gene>
    <name evidence="3" type="ORF">CLODIP_2_CD06358</name>
</gene>
<feature type="compositionally biased region" description="Low complexity" evidence="1">
    <location>
        <begin position="188"/>
        <end position="198"/>
    </location>
</feature>
<dbReference type="Proteomes" id="UP000494165">
    <property type="component" value="Unassembled WGS sequence"/>
</dbReference>
<dbReference type="AlphaFoldDB" id="A0A8S1E2M3"/>
<evidence type="ECO:0000313" key="4">
    <source>
        <dbReference type="Proteomes" id="UP000494165"/>
    </source>
</evidence>
<evidence type="ECO:0000313" key="3">
    <source>
        <dbReference type="EMBL" id="CAB3387245.1"/>
    </source>
</evidence>
<feature type="compositionally biased region" description="Low complexity" evidence="1">
    <location>
        <begin position="161"/>
        <end position="179"/>
    </location>
</feature>
<organism evidence="3 4">
    <name type="scientific">Cloeon dipterum</name>
    <dbReference type="NCBI Taxonomy" id="197152"/>
    <lineage>
        <taxon>Eukaryota</taxon>
        <taxon>Metazoa</taxon>
        <taxon>Ecdysozoa</taxon>
        <taxon>Arthropoda</taxon>
        <taxon>Hexapoda</taxon>
        <taxon>Insecta</taxon>
        <taxon>Pterygota</taxon>
        <taxon>Palaeoptera</taxon>
        <taxon>Ephemeroptera</taxon>
        <taxon>Pisciforma</taxon>
        <taxon>Baetidae</taxon>
        <taxon>Cloeon</taxon>
    </lineage>
</organism>
<reference evidence="3 4" key="1">
    <citation type="submission" date="2020-04" db="EMBL/GenBank/DDBJ databases">
        <authorList>
            <person name="Alioto T."/>
            <person name="Alioto T."/>
            <person name="Gomez Garrido J."/>
        </authorList>
    </citation>
    <scope>NUCLEOTIDE SEQUENCE [LARGE SCALE GENOMIC DNA]</scope>
</reference>
<accession>A0A8S1E2M3</accession>
<dbReference type="InterPro" id="IPR011705">
    <property type="entry name" value="BACK"/>
</dbReference>
<evidence type="ECO:0000259" key="2">
    <source>
        <dbReference type="Pfam" id="PF07707"/>
    </source>
</evidence>
<dbReference type="PANTHER" id="PTHR45774:SF3">
    <property type="entry name" value="BTB (POZ) DOMAIN-CONTAINING 2B-RELATED"/>
    <property type="match status" value="1"/>
</dbReference>
<dbReference type="EMBL" id="CADEPI010000555">
    <property type="protein sequence ID" value="CAB3387245.1"/>
    <property type="molecule type" value="Genomic_DNA"/>
</dbReference>
<feature type="domain" description="BACK" evidence="2">
    <location>
        <begin position="38"/>
        <end position="124"/>
    </location>
</feature>
<feature type="compositionally biased region" description="Low complexity" evidence="1">
    <location>
        <begin position="205"/>
        <end position="226"/>
    </location>
</feature>
<sequence>MNAILSDVVNWSEMHGLKLNPRKTQVLLVGSERQHSRVLTEQTTACLESENFLSCCNTSLQHLLSNEVLSVESELPLVFAVQRWAQRSNSGVTLTPDKSKELLGACLSSVRFLSLTPTEFSEHVAKSGLLTDSDTLLTLLSISTNNANIPDWMCPLKSKRAQPAAAPKQQPLMPQAGPSSPVPKQPFKKQPQPGFNKNNPKKNFRPQQPQQQPQQQQQVKDPFLPQLSIKSRKIETDRHDAKSNMSMVQFALDKETYLFNVHVLLTDAMMADKKIGVELSHLRVKFCEWKGAVLEATDFPQAILPAWVTLKKPLALKPSSDYLVVIYTPQSFSSVGIKRLEVEHISHTLRIFL</sequence>
<evidence type="ECO:0000256" key="1">
    <source>
        <dbReference type="SAM" id="MobiDB-lite"/>
    </source>
</evidence>
<comment type="caution">
    <text evidence="3">The sequence shown here is derived from an EMBL/GenBank/DDBJ whole genome shotgun (WGS) entry which is preliminary data.</text>
</comment>
<protein>
    <recommendedName>
        <fullName evidence="2">BACK domain-containing protein</fullName>
    </recommendedName>
</protein>
<name>A0A8S1E2M3_9INSE</name>
<dbReference type="Pfam" id="PF07707">
    <property type="entry name" value="BACK"/>
    <property type="match status" value="1"/>
</dbReference>
<proteinExistence type="predicted"/>
<keyword evidence="4" id="KW-1185">Reference proteome</keyword>